<comment type="caution">
    <text evidence="2">The sequence shown here is derived from an EMBL/GenBank/DDBJ whole genome shotgun (WGS) entry which is preliminary data.</text>
</comment>
<name>A0AAV6XH45_9LAMI</name>
<sequence>MISDETHEKIVDEGQISGDFKTCFVGSTNKDAANKSSARANLHELCARRNWKRPVFECCNDEGPSHRKLLKTYIYIYYIYRFTFKVVVRMKEESMTMLECFGNPRTNKKAAAEDAAEGALWCLKQMDYQFNKQ</sequence>
<dbReference type="Gene3D" id="3.30.160.20">
    <property type="match status" value="1"/>
</dbReference>
<dbReference type="AlphaFoldDB" id="A0AAV6XH45"/>
<gene>
    <name evidence="2" type="ORF">BUALT_Bualt07G0121500</name>
</gene>
<protein>
    <recommendedName>
        <fullName evidence="1">DRBM domain-containing protein</fullName>
    </recommendedName>
</protein>
<evidence type="ECO:0000313" key="3">
    <source>
        <dbReference type="Proteomes" id="UP000826271"/>
    </source>
</evidence>
<keyword evidence="3" id="KW-1185">Reference proteome</keyword>
<dbReference type="Pfam" id="PF14709">
    <property type="entry name" value="DND1_DSRM"/>
    <property type="match status" value="1"/>
</dbReference>
<feature type="domain" description="DRBM" evidence="1">
    <location>
        <begin position="38"/>
        <end position="124"/>
    </location>
</feature>
<evidence type="ECO:0000259" key="1">
    <source>
        <dbReference type="SMART" id="SM00358"/>
    </source>
</evidence>
<dbReference type="SMART" id="SM00358">
    <property type="entry name" value="DSRM"/>
    <property type="match status" value="1"/>
</dbReference>
<dbReference type="Proteomes" id="UP000826271">
    <property type="component" value="Unassembled WGS sequence"/>
</dbReference>
<reference evidence="2" key="1">
    <citation type="submission" date="2019-10" db="EMBL/GenBank/DDBJ databases">
        <authorList>
            <person name="Zhang R."/>
            <person name="Pan Y."/>
            <person name="Wang J."/>
            <person name="Ma R."/>
            <person name="Yu S."/>
        </authorList>
    </citation>
    <scope>NUCLEOTIDE SEQUENCE</scope>
    <source>
        <strain evidence="2">LA-IB0</strain>
        <tissue evidence="2">Leaf</tissue>
    </source>
</reference>
<dbReference type="InterPro" id="IPR014720">
    <property type="entry name" value="dsRBD_dom"/>
</dbReference>
<proteinExistence type="predicted"/>
<accession>A0AAV6XH45</accession>
<evidence type="ECO:0000313" key="2">
    <source>
        <dbReference type="EMBL" id="KAG8379747.1"/>
    </source>
</evidence>
<dbReference type="SUPFAM" id="SSF54768">
    <property type="entry name" value="dsRNA-binding domain-like"/>
    <property type="match status" value="1"/>
</dbReference>
<organism evidence="2 3">
    <name type="scientific">Buddleja alternifolia</name>
    <dbReference type="NCBI Taxonomy" id="168488"/>
    <lineage>
        <taxon>Eukaryota</taxon>
        <taxon>Viridiplantae</taxon>
        <taxon>Streptophyta</taxon>
        <taxon>Embryophyta</taxon>
        <taxon>Tracheophyta</taxon>
        <taxon>Spermatophyta</taxon>
        <taxon>Magnoliopsida</taxon>
        <taxon>eudicotyledons</taxon>
        <taxon>Gunneridae</taxon>
        <taxon>Pentapetalae</taxon>
        <taxon>asterids</taxon>
        <taxon>lamiids</taxon>
        <taxon>Lamiales</taxon>
        <taxon>Scrophulariaceae</taxon>
        <taxon>Buddlejeae</taxon>
        <taxon>Buddleja</taxon>
    </lineage>
</organism>
<dbReference type="EMBL" id="WHWC01000007">
    <property type="protein sequence ID" value="KAG8379747.1"/>
    <property type="molecule type" value="Genomic_DNA"/>
</dbReference>